<feature type="transmembrane region" description="Helical" evidence="1">
    <location>
        <begin position="134"/>
        <end position="152"/>
    </location>
</feature>
<dbReference type="EMBL" id="JAXBCZ010000001">
    <property type="protein sequence ID" value="MEA1304772.1"/>
    <property type="molecule type" value="Genomic_DNA"/>
</dbReference>
<keyword evidence="3" id="KW-1185">Reference proteome</keyword>
<evidence type="ECO:0000313" key="3">
    <source>
        <dbReference type="Proteomes" id="UP001289581"/>
    </source>
</evidence>
<feature type="transmembrane region" description="Helical" evidence="1">
    <location>
        <begin position="48"/>
        <end position="73"/>
    </location>
</feature>
<protein>
    <submittedName>
        <fullName evidence="2">ABC transporter permease</fullName>
    </submittedName>
</protein>
<evidence type="ECO:0000256" key="1">
    <source>
        <dbReference type="SAM" id="Phobius"/>
    </source>
</evidence>
<keyword evidence="1" id="KW-0472">Membrane</keyword>
<accession>A0AAW9KVZ8</accession>
<feature type="transmembrane region" description="Helical" evidence="1">
    <location>
        <begin position="100"/>
        <end position="122"/>
    </location>
</feature>
<name>A0AAW9KVZ8_9ACTO</name>
<feature type="transmembrane region" description="Helical" evidence="1">
    <location>
        <begin position="225"/>
        <end position="247"/>
    </location>
</feature>
<evidence type="ECO:0000313" key="2">
    <source>
        <dbReference type="EMBL" id="MEA1304772.1"/>
    </source>
</evidence>
<feature type="transmembrane region" description="Helical" evidence="1">
    <location>
        <begin position="15"/>
        <end position="36"/>
    </location>
</feature>
<dbReference type="Proteomes" id="UP001289581">
    <property type="component" value="Unassembled WGS sequence"/>
</dbReference>
<sequence>MGVFIAELIKIRRSAAWILAALVPSVTAVASALGAWTSGGFEDGWNSLWIRSIGLYGMLMLGVGLSVLASLVWRAEHTGNNWNAMAAQPVAAWRLASAKVLALALLATFMQAVLLLTVLFLGKVVFHLPAWLPARYYAVSALVVVASVPVCAAQSALSARSRSFVLPVVIGFVLTCVGAVLLAIKVRAALIYPYCLLAHTTQLGSGAAFGGGSGADASALTIQSAILTVVLSVVLTALCVLATARYFNRTDTHA</sequence>
<keyword evidence="1" id="KW-1133">Transmembrane helix</keyword>
<proteinExistence type="predicted"/>
<comment type="caution">
    <text evidence="2">The sequence shown here is derived from an EMBL/GenBank/DDBJ whole genome shotgun (WGS) entry which is preliminary data.</text>
</comment>
<dbReference type="CDD" id="cd21809">
    <property type="entry name" value="ABC-2_lan_permease-like"/>
    <property type="match status" value="1"/>
</dbReference>
<dbReference type="RefSeq" id="WP_075391537.1">
    <property type="nucleotide sequence ID" value="NZ_JAXBCZ010000001.1"/>
</dbReference>
<gene>
    <name evidence="2" type="ORF">QU665_06785</name>
</gene>
<dbReference type="AlphaFoldDB" id="A0AAW9KVZ8"/>
<reference evidence="2 3" key="1">
    <citation type="submission" date="2023-06" db="EMBL/GenBank/DDBJ databases">
        <title>Actinomyces orist ORNL 0101 HMT-893 genome.</title>
        <authorList>
            <person name="Johnston C.D."/>
            <person name="Chen T."/>
            <person name="Dewhirst F.E."/>
        </authorList>
    </citation>
    <scope>NUCLEOTIDE SEQUENCE [LARGE SCALE GENOMIC DNA]</scope>
    <source>
        <strain evidence="2 3">ORNL 0101</strain>
    </source>
</reference>
<organism evidence="2 3">
    <name type="scientific">Actinomyces oris</name>
    <dbReference type="NCBI Taxonomy" id="544580"/>
    <lineage>
        <taxon>Bacteria</taxon>
        <taxon>Bacillati</taxon>
        <taxon>Actinomycetota</taxon>
        <taxon>Actinomycetes</taxon>
        <taxon>Actinomycetales</taxon>
        <taxon>Actinomycetaceae</taxon>
        <taxon>Actinomyces</taxon>
    </lineage>
</organism>
<keyword evidence="1" id="KW-0812">Transmembrane</keyword>
<feature type="transmembrane region" description="Helical" evidence="1">
    <location>
        <begin position="164"/>
        <end position="184"/>
    </location>
</feature>
<dbReference type="Pfam" id="PF12730">
    <property type="entry name" value="ABC2_membrane_4"/>
    <property type="match status" value="1"/>
</dbReference>